<name>A0A8J8C3W4_9EURY</name>
<dbReference type="RefSeq" id="WP_162317776.1">
    <property type="nucleotide sequence ID" value="NZ_JAHQXF010000002.1"/>
</dbReference>
<dbReference type="EMBL" id="JAHQXF010000002">
    <property type="protein sequence ID" value="MBV0924926.1"/>
    <property type="molecule type" value="Genomic_DNA"/>
</dbReference>
<feature type="transmembrane region" description="Helical" evidence="1">
    <location>
        <begin position="30"/>
        <end position="46"/>
    </location>
</feature>
<evidence type="ECO:0000256" key="1">
    <source>
        <dbReference type="SAM" id="Phobius"/>
    </source>
</evidence>
<organism evidence="2 3">
    <name type="scientific">Haloarcula limicola</name>
    <dbReference type="NCBI Taxonomy" id="1429915"/>
    <lineage>
        <taxon>Archaea</taxon>
        <taxon>Methanobacteriati</taxon>
        <taxon>Methanobacteriota</taxon>
        <taxon>Stenosarchaea group</taxon>
        <taxon>Halobacteria</taxon>
        <taxon>Halobacteriales</taxon>
        <taxon>Haloarculaceae</taxon>
        <taxon>Haloarcula</taxon>
    </lineage>
</organism>
<evidence type="ECO:0000313" key="2">
    <source>
        <dbReference type="EMBL" id="MBV0924926.1"/>
    </source>
</evidence>
<dbReference type="Proteomes" id="UP000766550">
    <property type="component" value="Unassembled WGS sequence"/>
</dbReference>
<protein>
    <submittedName>
        <fullName evidence="2">Uncharacterized protein</fullName>
    </submittedName>
</protein>
<evidence type="ECO:0000313" key="3">
    <source>
        <dbReference type="Proteomes" id="UP000766550"/>
    </source>
</evidence>
<keyword evidence="1" id="KW-0812">Transmembrane</keyword>
<accession>A0A8J8C3W4</accession>
<keyword evidence="1" id="KW-0472">Membrane</keyword>
<reference evidence="2 3" key="1">
    <citation type="submission" date="2021-06" db="EMBL/GenBank/DDBJ databases">
        <title>New haloarchaea isolates fom saline soil.</title>
        <authorList>
            <person name="Duran-Viseras A."/>
            <person name="Sanchez-Porro C.S."/>
            <person name="Ventosa A."/>
        </authorList>
    </citation>
    <scope>NUCLEOTIDE SEQUENCE [LARGE SCALE GENOMIC DNA]</scope>
    <source>
        <strain evidence="2 3">JCM 183640</strain>
    </source>
</reference>
<feature type="transmembrane region" description="Helical" evidence="1">
    <location>
        <begin position="7"/>
        <end position="24"/>
    </location>
</feature>
<proteinExistence type="predicted"/>
<comment type="caution">
    <text evidence="2">The sequence shown here is derived from an EMBL/GenBank/DDBJ whole genome shotgun (WGS) entry which is preliminary data.</text>
</comment>
<sequence>MVGSRTVTALVGLLGSAVVTAALWWYFDSLLIFLFLPFVPFLFRGLGGESERELRECPQCGFQTEAAEFDYCPRDGTRLERRR</sequence>
<keyword evidence="1" id="KW-1133">Transmembrane helix</keyword>
<gene>
    <name evidence="2" type="ORF">KTS45_12030</name>
</gene>
<keyword evidence="3" id="KW-1185">Reference proteome</keyword>
<dbReference type="AlphaFoldDB" id="A0A8J8C3W4"/>